<dbReference type="PANTHER" id="PTHR45586">
    <property type="entry name" value="TPR REPEAT-CONTAINING PROTEIN PA4667"/>
    <property type="match status" value="1"/>
</dbReference>
<dbReference type="Proteomes" id="UP000637074">
    <property type="component" value="Unassembled WGS sequence"/>
</dbReference>
<evidence type="ECO:0000256" key="3">
    <source>
        <dbReference type="PROSITE-ProRule" id="PRU00339"/>
    </source>
</evidence>
<evidence type="ECO:0000256" key="2">
    <source>
        <dbReference type="ARBA" id="ARBA00022803"/>
    </source>
</evidence>
<keyword evidence="2 3" id="KW-0802">TPR repeat</keyword>
<dbReference type="SUPFAM" id="SSF48452">
    <property type="entry name" value="TPR-like"/>
    <property type="match status" value="2"/>
</dbReference>
<evidence type="ECO:0000256" key="1">
    <source>
        <dbReference type="ARBA" id="ARBA00022737"/>
    </source>
</evidence>
<dbReference type="RefSeq" id="WP_191270484.1">
    <property type="nucleotide sequence ID" value="NZ_BNDS01000003.1"/>
</dbReference>
<name>A0ABQ3MZ19_9BACI</name>
<comment type="caution">
    <text evidence="4">The sequence shown here is derived from an EMBL/GenBank/DDBJ whole genome shotgun (WGS) entry which is preliminary data.</text>
</comment>
<dbReference type="EMBL" id="BNDS01000003">
    <property type="protein sequence ID" value="GHH97539.1"/>
    <property type="molecule type" value="Genomic_DNA"/>
</dbReference>
<keyword evidence="1" id="KW-0677">Repeat</keyword>
<protein>
    <submittedName>
        <fullName evidence="4">TPR repeat-containing protein YvcD</fullName>
    </submittedName>
</protein>
<dbReference type="SMART" id="SM00028">
    <property type="entry name" value="TPR"/>
    <property type="match status" value="3"/>
</dbReference>
<dbReference type="PANTHER" id="PTHR45586:SF1">
    <property type="entry name" value="LIPOPOLYSACCHARIDE ASSEMBLY PROTEIN B"/>
    <property type="match status" value="1"/>
</dbReference>
<dbReference type="InterPro" id="IPR019734">
    <property type="entry name" value="TPR_rpt"/>
</dbReference>
<dbReference type="InterPro" id="IPR051012">
    <property type="entry name" value="CellSynth/LPSAsmb/PSIAsmb"/>
</dbReference>
<feature type="repeat" description="TPR" evidence="3">
    <location>
        <begin position="187"/>
        <end position="220"/>
    </location>
</feature>
<evidence type="ECO:0000313" key="5">
    <source>
        <dbReference type="Proteomes" id="UP000637074"/>
    </source>
</evidence>
<accession>A0ABQ3MZ19</accession>
<reference evidence="4 5" key="1">
    <citation type="journal article" date="2022" name="Int. J. Syst. Evol. Microbiol.">
        <title>Neobacillus kokaensis sp. nov., isolated from soil.</title>
        <authorList>
            <person name="Yuki K."/>
            <person name="Matsubara H."/>
            <person name="Yamaguchi S."/>
        </authorList>
    </citation>
    <scope>NUCLEOTIDE SEQUENCE [LARGE SCALE GENOMIC DNA]</scope>
    <source>
        <strain evidence="4 5">LOB 377</strain>
    </source>
</reference>
<dbReference type="InterPro" id="IPR011990">
    <property type="entry name" value="TPR-like_helical_dom_sf"/>
</dbReference>
<dbReference type="Gene3D" id="1.25.40.10">
    <property type="entry name" value="Tetratricopeptide repeat domain"/>
    <property type="match status" value="2"/>
</dbReference>
<gene>
    <name evidence="4" type="primary">yvcD</name>
    <name evidence="4" type="ORF">AM1BK_10820</name>
</gene>
<dbReference type="PROSITE" id="PS50005">
    <property type="entry name" value="TPR"/>
    <property type="match status" value="1"/>
</dbReference>
<proteinExistence type="predicted"/>
<keyword evidence="5" id="KW-1185">Reference proteome</keyword>
<sequence length="498" mass="57811">MSKDAKARMQKGKIVSFVPTGEYYFKKGIKAYHRRDFINAKKYLGRALQLEPGEPMIACQLAIVSTELGEFEHSNRLLHLILEDLDQEMVECHYFLANNYAHLGFFKDAYHHTMLYLQLDPDGDFTEDAEELLELLAFESEELEDELYGQDDLIIKQEQARDLLESGYFPKAIELLKEVVEEYPEYWSAYNNLALAYFYLGKTEKAEAILDEVLERNPGNLHALCNKMVFAHYQGRIKFVNQMIDSLKKIQPLLSEQQFKLGTSFALVGEYEHAYFWLRKLYKTGFDGDGPFYYWLSYAAYYTGRENFAQTIWKRLLEINPEKEGSEPWKAEDQDQANGFEDISGSIFQKLESDYVEERLFALFLTSVSSKKDEIITSKKLFQNHKLTTLEKEYISLIRSGKPSKTADAQEIAELFYQNYQPIGTIEAGLYLMWFSVFVEAAKAGIHLKNKRAWAGAVEYVWHKLRSEKVSQQEVAKRYDISSATVGKYVKLVNEFLN</sequence>
<organism evidence="4 5">
    <name type="scientific">Neobacillus kokaensis</name>
    <dbReference type="NCBI Taxonomy" id="2759023"/>
    <lineage>
        <taxon>Bacteria</taxon>
        <taxon>Bacillati</taxon>
        <taxon>Bacillota</taxon>
        <taxon>Bacilli</taxon>
        <taxon>Bacillales</taxon>
        <taxon>Bacillaceae</taxon>
        <taxon>Neobacillus</taxon>
    </lineage>
</organism>
<dbReference type="Pfam" id="PF14559">
    <property type="entry name" value="TPR_19"/>
    <property type="match status" value="1"/>
</dbReference>
<evidence type="ECO:0000313" key="4">
    <source>
        <dbReference type="EMBL" id="GHH97539.1"/>
    </source>
</evidence>